<feature type="compositionally biased region" description="Polar residues" evidence="1">
    <location>
        <begin position="1"/>
        <end position="13"/>
    </location>
</feature>
<dbReference type="OrthoDB" id="3224400at2759"/>
<proteinExistence type="predicted"/>
<dbReference type="EMBL" id="JAOTPV010000001">
    <property type="protein sequence ID" value="KAJ4490200.1"/>
    <property type="molecule type" value="Genomic_DNA"/>
</dbReference>
<feature type="compositionally biased region" description="Polar residues" evidence="1">
    <location>
        <begin position="68"/>
        <end position="79"/>
    </location>
</feature>
<dbReference type="Proteomes" id="UP001150266">
    <property type="component" value="Unassembled WGS sequence"/>
</dbReference>
<reference evidence="2" key="1">
    <citation type="submission" date="2022-08" db="EMBL/GenBank/DDBJ databases">
        <title>A Global Phylogenomic Analysis of the Shiitake Genus Lentinula.</title>
        <authorList>
            <consortium name="DOE Joint Genome Institute"/>
            <person name="Sierra-Patev S."/>
            <person name="Min B."/>
            <person name="Naranjo-Ortiz M."/>
            <person name="Looney B."/>
            <person name="Konkel Z."/>
            <person name="Slot J.C."/>
            <person name="Sakamoto Y."/>
            <person name="Steenwyk J.L."/>
            <person name="Rokas A."/>
            <person name="Carro J."/>
            <person name="Camarero S."/>
            <person name="Ferreira P."/>
            <person name="Molpeceres G."/>
            <person name="Ruiz-Duenas F.J."/>
            <person name="Serrano A."/>
            <person name="Henrissat B."/>
            <person name="Drula E."/>
            <person name="Hughes K.W."/>
            <person name="Mata J.L."/>
            <person name="Ishikawa N.K."/>
            <person name="Vargas-Isla R."/>
            <person name="Ushijima S."/>
            <person name="Smith C.A."/>
            <person name="Ahrendt S."/>
            <person name="Andreopoulos W."/>
            <person name="He G."/>
            <person name="Labutti K."/>
            <person name="Lipzen A."/>
            <person name="Ng V."/>
            <person name="Riley R."/>
            <person name="Sandor L."/>
            <person name="Barry K."/>
            <person name="Martinez A.T."/>
            <person name="Xiao Y."/>
            <person name="Gibbons J.G."/>
            <person name="Terashima K."/>
            <person name="Grigoriev I.V."/>
            <person name="Hibbett D.S."/>
        </authorList>
    </citation>
    <scope>NUCLEOTIDE SEQUENCE</scope>
    <source>
        <strain evidence="2">JLM2183</strain>
    </source>
</reference>
<evidence type="ECO:0000256" key="1">
    <source>
        <dbReference type="SAM" id="MobiDB-lite"/>
    </source>
</evidence>
<protein>
    <submittedName>
        <fullName evidence="2">Uncharacterized protein</fullName>
    </submittedName>
</protein>
<organism evidence="2 3">
    <name type="scientific">Lentinula aciculospora</name>
    <dbReference type="NCBI Taxonomy" id="153920"/>
    <lineage>
        <taxon>Eukaryota</taxon>
        <taxon>Fungi</taxon>
        <taxon>Dikarya</taxon>
        <taxon>Basidiomycota</taxon>
        <taxon>Agaricomycotina</taxon>
        <taxon>Agaricomycetes</taxon>
        <taxon>Agaricomycetidae</taxon>
        <taxon>Agaricales</taxon>
        <taxon>Marasmiineae</taxon>
        <taxon>Omphalotaceae</taxon>
        <taxon>Lentinula</taxon>
    </lineage>
</organism>
<feature type="compositionally biased region" description="Polar residues" evidence="1">
    <location>
        <begin position="46"/>
        <end position="60"/>
    </location>
</feature>
<feature type="region of interest" description="Disordered" evidence="1">
    <location>
        <begin position="1"/>
        <end position="93"/>
    </location>
</feature>
<gene>
    <name evidence="2" type="ORF">J3R30DRAFT_3693771</name>
</gene>
<accession>A0A9W9ATJ4</accession>
<keyword evidence="3" id="KW-1185">Reference proteome</keyword>
<sequence length="219" mass="23535">MAAAKQFTSTTKESSVHEPSTAPPANAHPSRLATNPQPNPAAMGNATKSQSASETSNQPKASHDTSSNKRPTSKSSGNGTHADPVSNHSVPAVTKDRPLTEVIKLGALLLDAMLETHAWAAARPKFESQLAVQKLENKISDVIDVESTQGMFQSSSRAYYSLSFWPSLLFGRAFALPAFSLLALSSYNNLLTIYVERTRQNLSEFVIKMKSALAALTGF</sequence>
<dbReference type="AlphaFoldDB" id="A0A9W9ATJ4"/>
<evidence type="ECO:0000313" key="3">
    <source>
        <dbReference type="Proteomes" id="UP001150266"/>
    </source>
</evidence>
<evidence type="ECO:0000313" key="2">
    <source>
        <dbReference type="EMBL" id="KAJ4490200.1"/>
    </source>
</evidence>
<name>A0A9W9ATJ4_9AGAR</name>
<comment type="caution">
    <text evidence="2">The sequence shown here is derived from an EMBL/GenBank/DDBJ whole genome shotgun (WGS) entry which is preliminary data.</text>
</comment>